<reference evidence="2" key="1">
    <citation type="journal article" date="2021" name="PeerJ">
        <title>Extensive microbial diversity within the chicken gut microbiome revealed by metagenomics and culture.</title>
        <authorList>
            <person name="Gilroy R."/>
            <person name="Ravi A."/>
            <person name="Getino M."/>
            <person name="Pursley I."/>
            <person name="Horton D.L."/>
            <person name="Alikhan N.F."/>
            <person name="Baker D."/>
            <person name="Gharbi K."/>
            <person name="Hall N."/>
            <person name="Watson M."/>
            <person name="Adriaenssens E.M."/>
            <person name="Foster-Nyarko E."/>
            <person name="Jarju S."/>
            <person name="Secka A."/>
            <person name="Antonio M."/>
            <person name="Oren A."/>
            <person name="Chaudhuri R.R."/>
            <person name="La Ragione R."/>
            <person name="Hildebrand F."/>
            <person name="Pallen M.J."/>
        </authorList>
    </citation>
    <scope>NUCLEOTIDE SEQUENCE</scope>
    <source>
        <strain evidence="2">CHK198-12963</strain>
    </source>
</reference>
<dbReference type="PANTHER" id="PTHR37850">
    <property type="entry name" value="STRU PROTEIN"/>
    <property type="match status" value="1"/>
</dbReference>
<protein>
    <submittedName>
        <fullName evidence="2">Flagellar biosynthesis protein FlgA</fullName>
    </submittedName>
</protein>
<proteinExistence type="predicted"/>
<dbReference type="Pfam" id="PF21135">
    <property type="entry name" value="DRL_cat"/>
    <property type="match status" value="1"/>
</dbReference>
<keyword evidence="2" id="KW-0966">Cell projection</keyword>
<dbReference type="InterPro" id="IPR036291">
    <property type="entry name" value="NAD(P)-bd_dom_sf"/>
</dbReference>
<organism evidence="2 3">
    <name type="scientific">Candidatus Enterocloster excrementigallinarum</name>
    <dbReference type="NCBI Taxonomy" id="2838558"/>
    <lineage>
        <taxon>Bacteria</taxon>
        <taxon>Bacillati</taxon>
        <taxon>Bacillota</taxon>
        <taxon>Clostridia</taxon>
        <taxon>Lachnospirales</taxon>
        <taxon>Lachnospiraceae</taxon>
        <taxon>Enterocloster</taxon>
    </lineage>
</organism>
<evidence type="ECO:0000313" key="2">
    <source>
        <dbReference type="EMBL" id="HJC67486.1"/>
    </source>
</evidence>
<feature type="domain" description="Oxidoreductase DRL-like catalytic" evidence="1">
    <location>
        <begin position="156"/>
        <end position="358"/>
    </location>
</feature>
<dbReference type="Gene3D" id="3.40.50.720">
    <property type="entry name" value="NAD(P)-binding Rossmann-like Domain"/>
    <property type="match status" value="1"/>
</dbReference>
<dbReference type="SUPFAM" id="SSF51735">
    <property type="entry name" value="NAD(P)-binding Rossmann-fold domains"/>
    <property type="match status" value="1"/>
</dbReference>
<dbReference type="InterPro" id="IPR048423">
    <property type="entry name" value="DRL_cat"/>
</dbReference>
<accession>A0A9D2PVF8</accession>
<dbReference type="AlphaFoldDB" id="A0A9D2PVF8"/>
<dbReference type="CDD" id="cd11616">
    <property type="entry name" value="SAF_DH_OX_like"/>
    <property type="match status" value="1"/>
</dbReference>
<dbReference type="PANTHER" id="PTHR37850:SF2">
    <property type="entry name" value="SAF DOMAIN PROTEIN"/>
    <property type="match status" value="1"/>
</dbReference>
<evidence type="ECO:0000259" key="1">
    <source>
        <dbReference type="Pfam" id="PF21135"/>
    </source>
</evidence>
<dbReference type="Proteomes" id="UP000823863">
    <property type="component" value="Unassembled WGS sequence"/>
</dbReference>
<evidence type="ECO:0000313" key="3">
    <source>
        <dbReference type="Proteomes" id="UP000823863"/>
    </source>
</evidence>
<dbReference type="EMBL" id="DWWB01000072">
    <property type="protein sequence ID" value="HJC67486.1"/>
    <property type="molecule type" value="Genomic_DNA"/>
</dbReference>
<keyword evidence="2" id="KW-0969">Cilium</keyword>
<gene>
    <name evidence="2" type="ORF">H9931_12380</name>
</gene>
<name>A0A9D2PVF8_9FIRM</name>
<comment type="caution">
    <text evidence="2">The sequence shown here is derived from an EMBL/GenBank/DDBJ whole genome shotgun (WGS) entry which is preliminary data.</text>
</comment>
<keyword evidence="2" id="KW-0282">Flagellum</keyword>
<reference evidence="2" key="2">
    <citation type="submission" date="2021-04" db="EMBL/GenBank/DDBJ databases">
        <authorList>
            <person name="Gilroy R."/>
        </authorList>
    </citation>
    <scope>NUCLEOTIDE SEQUENCE</scope>
    <source>
        <strain evidence="2">CHK198-12963</strain>
    </source>
</reference>
<sequence length="468" mass="50990">MIYHNLYELHKDQTASVGIIGAGHFGCAVIAQTVKQKQLRVAAVADLNPKAIERMILNAGIQKDQVAVCSTLEEAKAACASGKMAAVTDPMILMDLPIDVIVEGTGNPEAGAKHAVGAIKSHKHIVMVNKETDSCVGPILRKMAEEEGVIYSPIDGDQHGALMQMVEWARDLGLEVICAGKSRDAEFIFDRKEKTVTVYCDEITIPKTVTAKLSQEEAELMETMDHERMEEVLSGRKKVLHELDPRGGFDLCEMVIAANSTGLKPDTELLYDHILRIAEIPSVLCEKKDGGILNQHGVIEVVTNLHEKGEAGLGGGVFLVVKSLNPYSQMILATKGCVSNEKGTVSLIYRPYHLCGVEAASTLMCVGILGVATGSGIYEQKFDIVQEAQIDLKAGERMGSDHDSRLLTHMVPASPIKDRGPVPAHLLNGRKLLVDVPKGTVITYDMVEEPSDSVLWQLRREQDKLFHN</sequence>